<name>A0A0E9WA88_ANGAN</name>
<proteinExistence type="predicted"/>
<protein>
    <submittedName>
        <fullName evidence="1">Uncharacterized protein</fullName>
    </submittedName>
</protein>
<reference evidence="1" key="1">
    <citation type="submission" date="2014-11" db="EMBL/GenBank/DDBJ databases">
        <authorList>
            <person name="Amaro Gonzalez C."/>
        </authorList>
    </citation>
    <scope>NUCLEOTIDE SEQUENCE</scope>
</reference>
<organism evidence="1">
    <name type="scientific">Anguilla anguilla</name>
    <name type="common">European freshwater eel</name>
    <name type="synonym">Muraena anguilla</name>
    <dbReference type="NCBI Taxonomy" id="7936"/>
    <lineage>
        <taxon>Eukaryota</taxon>
        <taxon>Metazoa</taxon>
        <taxon>Chordata</taxon>
        <taxon>Craniata</taxon>
        <taxon>Vertebrata</taxon>
        <taxon>Euteleostomi</taxon>
        <taxon>Actinopterygii</taxon>
        <taxon>Neopterygii</taxon>
        <taxon>Teleostei</taxon>
        <taxon>Anguilliformes</taxon>
        <taxon>Anguillidae</taxon>
        <taxon>Anguilla</taxon>
    </lineage>
</organism>
<reference evidence="1" key="2">
    <citation type="journal article" date="2015" name="Fish Shellfish Immunol.">
        <title>Early steps in the European eel (Anguilla anguilla)-Vibrio vulnificus interaction in the gills: Role of the RtxA13 toxin.</title>
        <authorList>
            <person name="Callol A."/>
            <person name="Pajuelo D."/>
            <person name="Ebbesson L."/>
            <person name="Teles M."/>
            <person name="MacKenzie S."/>
            <person name="Amaro C."/>
        </authorList>
    </citation>
    <scope>NUCLEOTIDE SEQUENCE</scope>
</reference>
<dbReference type="EMBL" id="GBXM01022179">
    <property type="protein sequence ID" value="JAH86398.1"/>
    <property type="molecule type" value="Transcribed_RNA"/>
</dbReference>
<dbReference type="AlphaFoldDB" id="A0A0E9WA88"/>
<sequence length="27" mass="3179">MELDINLLVSCRGYLRLMRKGGLYQHV</sequence>
<accession>A0A0E9WA88</accession>
<evidence type="ECO:0000313" key="1">
    <source>
        <dbReference type="EMBL" id="JAH86398.1"/>
    </source>
</evidence>